<comment type="caution">
    <text evidence="1">The sequence shown here is derived from an EMBL/GenBank/DDBJ whole genome shotgun (WGS) entry which is preliminary data.</text>
</comment>
<dbReference type="Proteomes" id="UP000485058">
    <property type="component" value="Unassembled WGS sequence"/>
</dbReference>
<reference evidence="1 2" key="1">
    <citation type="submission" date="2020-02" db="EMBL/GenBank/DDBJ databases">
        <title>Draft genome sequence of Haematococcus lacustris strain NIES-144.</title>
        <authorList>
            <person name="Morimoto D."/>
            <person name="Nakagawa S."/>
            <person name="Yoshida T."/>
            <person name="Sawayama S."/>
        </authorList>
    </citation>
    <scope>NUCLEOTIDE SEQUENCE [LARGE SCALE GENOMIC DNA]</scope>
    <source>
        <strain evidence="1 2">NIES-144</strain>
    </source>
</reference>
<accession>A0A699ZNS6</accession>
<organism evidence="1 2">
    <name type="scientific">Haematococcus lacustris</name>
    <name type="common">Green alga</name>
    <name type="synonym">Haematococcus pluvialis</name>
    <dbReference type="NCBI Taxonomy" id="44745"/>
    <lineage>
        <taxon>Eukaryota</taxon>
        <taxon>Viridiplantae</taxon>
        <taxon>Chlorophyta</taxon>
        <taxon>core chlorophytes</taxon>
        <taxon>Chlorophyceae</taxon>
        <taxon>CS clade</taxon>
        <taxon>Chlamydomonadales</taxon>
        <taxon>Haematococcaceae</taxon>
        <taxon>Haematococcus</taxon>
    </lineage>
</organism>
<gene>
    <name evidence="1" type="ORF">HaLaN_17732</name>
</gene>
<evidence type="ECO:0000313" key="2">
    <source>
        <dbReference type="Proteomes" id="UP000485058"/>
    </source>
</evidence>
<name>A0A699ZNS6_HAELA</name>
<dbReference type="EMBL" id="BLLF01001662">
    <property type="protein sequence ID" value="GFH20586.1"/>
    <property type="molecule type" value="Genomic_DNA"/>
</dbReference>
<protein>
    <submittedName>
        <fullName evidence="1">Uncharacterized protein</fullName>
    </submittedName>
</protein>
<keyword evidence="2" id="KW-1185">Reference proteome</keyword>
<dbReference type="AlphaFoldDB" id="A0A699ZNS6"/>
<proteinExistence type="predicted"/>
<sequence>MTAMQPVEVRAELTIPIYNLTTPTATKEGGQVQLHLQSNSCNADAPSCGPLPAVAIFAETRLLVSYMSLPKDTNPRARVGEQALLVSRAQMSQQRQPNPAPDSLCAQCRESVLLNTNVINGIENGADLREYLHEHYHPHVGAARLGGRHRRHISAALPATEIMLTAASEAVYEYVVNHRGNMYLAAAAGLLVTACGASAGGEAANVVQLLQQGWGPSGVRGCAAFAMRWHERGAGHSFACSTTD</sequence>
<evidence type="ECO:0000313" key="1">
    <source>
        <dbReference type="EMBL" id="GFH20586.1"/>
    </source>
</evidence>